<keyword evidence="2" id="KW-1185">Reference proteome</keyword>
<gene>
    <name evidence="1" type="ORF">OE88DRAFT_758396</name>
</gene>
<sequence length="117" mass="13050">MQLRHPIRTGNRSFTYGIADMSLVYRCLQVLALLVGTCLPGSYTASQPSPLMIMTTWRSGQCPLKRLFSLFPGGALLDLLTDGLLLAEAMRSELPRISLTHTSRLRRAYYMTPDSLS</sequence>
<dbReference type="Proteomes" id="UP000305948">
    <property type="component" value="Unassembled WGS sequence"/>
</dbReference>
<evidence type="ECO:0000313" key="1">
    <source>
        <dbReference type="EMBL" id="TFK47895.1"/>
    </source>
</evidence>
<reference evidence="1 2" key="1">
    <citation type="journal article" date="2019" name="Nat. Ecol. Evol.">
        <title>Megaphylogeny resolves global patterns of mushroom evolution.</title>
        <authorList>
            <person name="Varga T."/>
            <person name="Krizsan K."/>
            <person name="Foldi C."/>
            <person name="Dima B."/>
            <person name="Sanchez-Garcia M."/>
            <person name="Sanchez-Ramirez S."/>
            <person name="Szollosi G.J."/>
            <person name="Szarkandi J.G."/>
            <person name="Papp V."/>
            <person name="Albert L."/>
            <person name="Andreopoulos W."/>
            <person name="Angelini C."/>
            <person name="Antonin V."/>
            <person name="Barry K.W."/>
            <person name="Bougher N.L."/>
            <person name="Buchanan P."/>
            <person name="Buyck B."/>
            <person name="Bense V."/>
            <person name="Catcheside P."/>
            <person name="Chovatia M."/>
            <person name="Cooper J."/>
            <person name="Damon W."/>
            <person name="Desjardin D."/>
            <person name="Finy P."/>
            <person name="Geml J."/>
            <person name="Haridas S."/>
            <person name="Hughes K."/>
            <person name="Justo A."/>
            <person name="Karasinski D."/>
            <person name="Kautmanova I."/>
            <person name="Kiss B."/>
            <person name="Kocsube S."/>
            <person name="Kotiranta H."/>
            <person name="LaButti K.M."/>
            <person name="Lechner B.E."/>
            <person name="Liimatainen K."/>
            <person name="Lipzen A."/>
            <person name="Lukacs Z."/>
            <person name="Mihaltcheva S."/>
            <person name="Morgado L.N."/>
            <person name="Niskanen T."/>
            <person name="Noordeloos M.E."/>
            <person name="Ohm R.A."/>
            <person name="Ortiz-Santana B."/>
            <person name="Ovrebo C."/>
            <person name="Racz N."/>
            <person name="Riley R."/>
            <person name="Savchenko A."/>
            <person name="Shiryaev A."/>
            <person name="Soop K."/>
            <person name="Spirin V."/>
            <person name="Szebenyi C."/>
            <person name="Tomsovsky M."/>
            <person name="Tulloss R.E."/>
            <person name="Uehling J."/>
            <person name="Grigoriev I.V."/>
            <person name="Vagvolgyi C."/>
            <person name="Papp T."/>
            <person name="Martin F.M."/>
            <person name="Miettinen O."/>
            <person name="Hibbett D.S."/>
            <person name="Nagy L.G."/>
        </authorList>
    </citation>
    <scope>NUCLEOTIDE SEQUENCE [LARGE SCALE GENOMIC DNA]</scope>
    <source>
        <strain evidence="1 2">OMC1185</strain>
    </source>
</reference>
<name>A0A5C3MSY7_9AGAM</name>
<organism evidence="1 2">
    <name type="scientific">Heliocybe sulcata</name>
    <dbReference type="NCBI Taxonomy" id="5364"/>
    <lineage>
        <taxon>Eukaryota</taxon>
        <taxon>Fungi</taxon>
        <taxon>Dikarya</taxon>
        <taxon>Basidiomycota</taxon>
        <taxon>Agaricomycotina</taxon>
        <taxon>Agaricomycetes</taxon>
        <taxon>Gloeophyllales</taxon>
        <taxon>Gloeophyllaceae</taxon>
        <taxon>Heliocybe</taxon>
    </lineage>
</organism>
<protein>
    <submittedName>
        <fullName evidence="1">Uncharacterized protein</fullName>
    </submittedName>
</protein>
<dbReference type="AlphaFoldDB" id="A0A5C3MSY7"/>
<proteinExistence type="predicted"/>
<evidence type="ECO:0000313" key="2">
    <source>
        <dbReference type="Proteomes" id="UP000305948"/>
    </source>
</evidence>
<dbReference type="EMBL" id="ML213522">
    <property type="protein sequence ID" value="TFK47895.1"/>
    <property type="molecule type" value="Genomic_DNA"/>
</dbReference>
<accession>A0A5C3MSY7</accession>